<dbReference type="Pfam" id="PF01522">
    <property type="entry name" value="Polysacc_deac_1"/>
    <property type="match status" value="1"/>
</dbReference>
<accession>A0ABS2K260</accession>
<dbReference type="PANTHER" id="PTHR10587">
    <property type="entry name" value="GLYCOSYL TRANSFERASE-RELATED"/>
    <property type="match status" value="1"/>
</dbReference>
<feature type="domain" description="NodB homology" evidence="1">
    <location>
        <begin position="73"/>
        <end position="251"/>
    </location>
</feature>
<dbReference type="PANTHER" id="PTHR10587:SF137">
    <property type="entry name" value="4-DEOXY-4-FORMAMIDO-L-ARABINOSE-PHOSPHOUNDECAPRENOL DEFORMYLASE ARND-RELATED"/>
    <property type="match status" value="1"/>
</dbReference>
<sequence>MNLQKTFTRPLRLARGHVIVGCALFALLASSLTLVGRGLPPPRFVLDRVTQGGLTPIGEYSWRKASDWLVGRKYAVLTFDDGPYGHGVDEQILGVLHRHHAHAIFFLVCNHINDTTSHLLGVYEHEGHIIGNHSFDHLRLSELSDGALRDQVEGCSRRIASLTGHRPFYFRPPFGMTSAHVKHFAEMSGMQQMLWDANSQDSWQTRPEQIRFWSNRDTDNLSILLMHDKPTTAAVLDQTLNDLEQRGFQFVLPEQLPPDTVTD</sequence>
<dbReference type="PROSITE" id="PS51677">
    <property type="entry name" value="NODB"/>
    <property type="match status" value="1"/>
</dbReference>
<comment type="caution">
    <text evidence="2">The sequence shown here is derived from an EMBL/GenBank/DDBJ whole genome shotgun (WGS) entry which is preliminary data.</text>
</comment>
<evidence type="ECO:0000313" key="3">
    <source>
        <dbReference type="Proteomes" id="UP001430149"/>
    </source>
</evidence>
<dbReference type="InterPro" id="IPR002509">
    <property type="entry name" value="NODB_dom"/>
</dbReference>
<dbReference type="RefSeq" id="WP_204680354.1">
    <property type="nucleotide sequence ID" value="NZ_BSNR01000011.1"/>
</dbReference>
<dbReference type="InterPro" id="IPR050248">
    <property type="entry name" value="Polysacc_deacetylase_ArnD"/>
</dbReference>
<dbReference type="InterPro" id="IPR011330">
    <property type="entry name" value="Glyco_hydro/deAcase_b/a-brl"/>
</dbReference>
<protein>
    <submittedName>
        <fullName evidence="2">Polysaccharide deacetylase family protein</fullName>
    </submittedName>
</protein>
<reference evidence="2" key="1">
    <citation type="submission" date="2020-10" db="EMBL/GenBank/DDBJ databases">
        <title>Phylogeny of dyella-like bacteria.</title>
        <authorList>
            <person name="Fu J."/>
        </authorList>
    </citation>
    <scope>NUCLEOTIDE SEQUENCE</scope>
    <source>
        <strain evidence="2">DHOC52</strain>
    </source>
</reference>
<dbReference type="CDD" id="cd10917">
    <property type="entry name" value="CE4_NodB_like_6s_7s"/>
    <property type="match status" value="1"/>
</dbReference>
<proteinExistence type="predicted"/>
<keyword evidence="3" id="KW-1185">Reference proteome</keyword>
<organism evidence="2 3">
    <name type="scientific">Dyella flava</name>
    <dbReference type="NCBI Taxonomy" id="1920170"/>
    <lineage>
        <taxon>Bacteria</taxon>
        <taxon>Pseudomonadati</taxon>
        <taxon>Pseudomonadota</taxon>
        <taxon>Gammaproteobacteria</taxon>
        <taxon>Lysobacterales</taxon>
        <taxon>Rhodanobacteraceae</taxon>
        <taxon>Dyella</taxon>
    </lineage>
</organism>
<evidence type="ECO:0000259" key="1">
    <source>
        <dbReference type="PROSITE" id="PS51677"/>
    </source>
</evidence>
<dbReference type="Proteomes" id="UP001430149">
    <property type="component" value="Unassembled WGS sequence"/>
</dbReference>
<dbReference type="SUPFAM" id="SSF88713">
    <property type="entry name" value="Glycoside hydrolase/deacetylase"/>
    <property type="match status" value="1"/>
</dbReference>
<name>A0ABS2K260_9GAMM</name>
<gene>
    <name evidence="2" type="ORF">ISP19_05490</name>
</gene>
<dbReference type="EMBL" id="JADIKE010000029">
    <property type="protein sequence ID" value="MBM7124827.1"/>
    <property type="molecule type" value="Genomic_DNA"/>
</dbReference>
<dbReference type="Gene3D" id="3.20.20.370">
    <property type="entry name" value="Glycoside hydrolase/deacetylase"/>
    <property type="match status" value="1"/>
</dbReference>
<evidence type="ECO:0000313" key="2">
    <source>
        <dbReference type="EMBL" id="MBM7124827.1"/>
    </source>
</evidence>